<evidence type="ECO:0000313" key="1">
    <source>
        <dbReference type="EMBL" id="MDT0576394.1"/>
    </source>
</evidence>
<protein>
    <submittedName>
        <fullName evidence="1">Uncharacterized protein</fullName>
    </submittedName>
</protein>
<evidence type="ECO:0000313" key="2">
    <source>
        <dbReference type="Proteomes" id="UP001259803"/>
    </source>
</evidence>
<name>A0ABU2ZJA5_9SPHN</name>
<comment type="caution">
    <text evidence="1">The sequence shown here is derived from an EMBL/GenBank/DDBJ whole genome shotgun (WGS) entry which is preliminary data.</text>
</comment>
<reference evidence="1 2" key="1">
    <citation type="submission" date="2023-09" db="EMBL/GenBank/DDBJ databases">
        <authorList>
            <person name="Rey-Velasco X."/>
        </authorList>
    </citation>
    <scope>NUCLEOTIDE SEQUENCE [LARGE SCALE GENOMIC DNA]</scope>
    <source>
        <strain evidence="1 2">F390</strain>
    </source>
</reference>
<dbReference type="EMBL" id="JAVRHS010000007">
    <property type="protein sequence ID" value="MDT0576394.1"/>
    <property type="molecule type" value="Genomic_DNA"/>
</dbReference>
<dbReference type="RefSeq" id="WP_311340974.1">
    <property type="nucleotide sequence ID" value="NZ_JAVRHS010000007.1"/>
</dbReference>
<organism evidence="1 2">
    <name type="scientific">Croceicoccus esteveae</name>
    <dbReference type="NCBI Taxonomy" id="3075597"/>
    <lineage>
        <taxon>Bacteria</taxon>
        <taxon>Pseudomonadati</taxon>
        <taxon>Pseudomonadota</taxon>
        <taxon>Alphaproteobacteria</taxon>
        <taxon>Sphingomonadales</taxon>
        <taxon>Erythrobacteraceae</taxon>
        <taxon>Croceicoccus</taxon>
    </lineage>
</organism>
<gene>
    <name evidence="1" type="ORF">RM533_09360</name>
</gene>
<proteinExistence type="predicted"/>
<keyword evidence="2" id="KW-1185">Reference proteome</keyword>
<accession>A0ABU2ZJA5</accession>
<dbReference type="Proteomes" id="UP001259803">
    <property type="component" value="Unassembled WGS sequence"/>
</dbReference>
<sequence>MADHYTKASFVIEAHVKDIEFLNEIVDLQLSQVPETEWRQQFEKRSARFKNAFPGSDEDPFEAYRALFSDGNYPIADFDIHHMGPTKTDHERIIISGDQIDPETIAKIMQAACPSALPTGFCYAYGCSKLRPDEFGGGFVLITADAIVFRGTQEGLSEALAQIENEDARPLVLATRDLEHGLSFWNDHSGFGRLADATVYTPRQAEKTDPPIAGDEPEWITMPRWPQ</sequence>